<organism evidence="5 6">
    <name type="scientific">Trapa incisa</name>
    <dbReference type="NCBI Taxonomy" id="236973"/>
    <lineage>
        <taxon>Eukaryota</taxon>
        <taxon>Viridiplantae</taxon>
        <taxon>Streptophyta</taxon>
        <taxon>Embryophyta</taxon>
        <taxon>Tracheophyta</taxon>
        <taxon>Spermatophyta</taxon>
        <taxon>Magnoliopsida</taxon>
        <taxon>eudicotyledons</taxon>
        <taxon>Gunneridae</taxon>
        <taxon>Pentapetalae</taxon>
        <taxon>rosids</taxon>
        <taxon>malvids</taxon>
        <taxon>Myrtales</taxon>
        <taxon>Lythraceae</taxon>
        <taxon>Trapa</taxon>
    </lineage>
</organism>
<comment type="caution">
    <text evidence="5">The sequence shown here is derived from an EMBL/GenBank/DDBJ whole genome shotgun (WGS) entry which is preliminary data.</text>
</comment>
<comment type="similarity">
    <text evidence="3">Belongs to the UPP synthase family.</text>
</comment>
<dbReference type="PROSITE" id="PS01066">
    <property type="entry name" value="UPP_SYNTHASE"/>
    <property type="match status" value="1"/>
</dbReference>
<dbReference type="InterPro" id="IPR001441">
    <property type="entry name" value="UPP_synth-like"/>
</dbReference>
<evidence type="ECO:0000256" key="4">
    <source>
        <dbReference type="ARBA" id="ARBA00022679"/>
    </source>
</evidence>
<reference evidence="5 6" key="1">
    <citation type="journal article" date="2023" name="Hortic Res">
        <title>Pangenome of water caltrop reveals structural variations and asymmetric subgenome divergence after allopolyploidization.</title>
        <authorList>
            <person name="Zhang X."/>
            <person name="Chen Y."/>
            <person name="Wang L."/>
            <person name="Yuan Y."/>
            <person name="Fang M."/>
            <person name="Shi L."/>
            <person name="Lu R."/>
            <person name="Comes H.P."/>
            <person name="Ma Y."/>
            <person name="Chen Y."/>
            <person name="Huang G."/>
            <person name="Zhou Y."/>
            <person name="Zheng Z."/>
            <person name="Qiu Y."/>
        </authorList>
    </citation>
    <scope>NUCLEOTIDE SEQUENCE [LARGE SCALE GENOMIC DNA]</scope>
    <source>
        <tissue evidence="5">Roots</tissue>
    </source>
</reference>
<dbReference type="InterPro" id="IPR018520">
    <property type="entry name" value="UPP_synth-like_CS"/>
</dbReference>
<gene>
    <name evidence="5" type="ORF">SAY87_029080</name>
</gene>
<comment type="function">
    <text evidence="1">Catalyzes cis-prenyl chain elongation to produce the polyprenyl backbone of dolichol, a glycosyl carrier-lipid required for the biosynthesis of several classes of glycoprotein.</text>
</comment>
<protein>
    <recommendedName>
        <fullName evidence="7">Dehydrodolichyl diphosphate synthase</fullName>
    </recommendedName>
</protein>
<evidence type="ECO:0000313" key="5">
    <source>
        <dbReference type="EMBL" id="KAK4774061.1"/>
    </source>
</evidence>
<dbReference type="GO" id="GO:0016094">
    <property type="term" value="P:polyprenol biosynthetic process"/>
    <property type="evidence" value="ECO:0007669"/>
    <property type="project" value="TreeGrafter"/>
</dbReference>
<accession>A0AAN7QQR1</accession>
<proteinExistence type="inferred from homology"/>
<dbReference type="SUPFAM" id="SSF64005">
    <property type="entry name" value="Undecaprenyl diphosphate synthase"/>
    <property type="match status" value="1"/>
</dbReference>
<dbReference type="AlphaFoldDB" id="A0AAN7QQR1"/>
<dbReference type="InterPro" id="IPR036424">
    <property type="entry name" value="UPP_synth-like_sf"/>
</dbReference>
<comment type="pathway">
    <text evidence="2">Protein modification; protein glycosylation.</text>
</comment>
<name>A0AAN7QQR1_9MYRT</name>
<evidence type="ECO:0008006" key="7">
    <source>
        <dbReference type="Google" id="ProtNLM"/>
    </source>
</evidence>
<dbReference type="Gene3D" id="3.40.1180.10">
    <property type="entry name" value="Decaprenyl diphosphate synthase-like"/>
    <property type="match status" value="1"/>
</dbReference>
<dbReference type="Pfam" id="PF01255">
    <property type="entry name" value="Prenyltransf"/>
    <property type="match status" value="1"/>
</dbReference>
<keyword evidence="6" id="KW-1185">Reference proteome</keyword>
<dbReference type="GO" id="GO:0005783">
    <property type="term" value="C:endoplasmic reticulum"/>
    <property type="evidence" value="ECO:0007669"/>
    <property type="project" value="TreeGrafter"/>
</dbReference>
<evidence type="ECO:0000256" key="1">
    <source>
        <dbReference type="ARBA" id="ARBA00002674"/>
    </source>
</evidence>
<dbReference type="Proteomes" id="UP001345219">
    <property type="component" value="Chromosome 22"/>
</dbReference>
<evidence type="ECO:0000256" key="2">
    <source>
        <dbReference type="ARBA" id="ARBA00004922"/>
    </source>
</evidence>
<evidence type="ECO:0000256" key="3">
    <source>
        <dbReference type="ARBA" id="ARBA00005432"/>
    </source>
</evidence>
<dbReference type="PANTHER" id="PTHR10291">
    <property type="entry name" value="DEHYDRODOLICHYL DIPHOSPHATE SYNTHASE FAMILY MEMBER"/>
    <property type="match status" value="1"/>
</dbReference>
<keyword evidence="4" id="KW-0808">Transferase</keyword>
<evidence type="ECO:0000313" key="6">
    <source>
        <dbReference type="Proteomes" id="UP001345219"/>
    </source>
</evidence>
<dbReference type="PANTHER" id="PTHR10291:SF43">
    <property type="entry name" value="DEHYDRODOLICHYL DIPHOSPHATE SYNTHASE COMPLEX SUBUNIT DHDDS"/>
    <property type="match status" value="1"/>
</dbReference>
<sequence length="70" mass="8190">MYMAVAPDPDILVRSSGETRLSNFLLWQSSYSHLYCPAALQPDLELWHLVWAVLSYERGYPYLQKKSKQQ</sequence>
<dbReference type="EMBL" id="JAXIOK010000004">
    <property type="protein sequence ID" value="KAK4774061.1"/>
    <property type="molecule type" value="Genomic_DNA"/>
</dbReference>
<dbReference type="GO" id="GO:0045547">
    <property type="term" value="F:ditrans,polycis-polyprenyl diphosphate synthase [(2E,6E)-farnesyl diphosphate specific] activity"/>
    <property type="evidence" value="ECO:0007669"/>
    <property type="project" value="TreeGrafter"/>
</dbReference>